<dbReference type="STRING" id="9305.ENSSHAP00000013745"/>
<proteinExistence type="predicted"/>
<dbReference type="GeneTree" id="ENSGT00390000006939"/>
<dbReference type="SMART" id="SM00320">
    <property type="entry name" value="WD40"/>
    <property type="match status" value="4"/>
</dbReference>
<evidence type="ECO:0000256" key="1">
    <source>
        <dbReference type="ARBA" id="ARBA00022574"/>
    </source>
</evidence>
<dbReference type="AlphaFoldDB" id="G3WE90"/>
<feature type="repeat" description="WD" evidence="3">
    <location>
        <begin position="263"/>
        <end position="305"/>
    </location>
</feature>
<dbReference type="InParanoid" id="G3WE90"/>
<evidence type="ECO:0000256" key="3">
    <source>
        <dbReference type="PROSITE-ProRule" id="PRU00221"/>
    </source>
</evidence>
<dbReference type="InterPro" id="IPR001680">
    <property type="entry name" value="WD40_rpt"/>
</dbReference>
<dbReference type="eggNOG" id="KOG0290">
    <property type="taxonomic scope" value="Eukaryota"/>
</dbReference>
<dbReference type="Gene3D" id="2.130.10.10">
    <property type="entry name" value="YVTN repeat-like/Quinoprotein amine dehydrogenase"/>
    <property type="match status" value="1"/>
</dbReference>
<keyword evidence="2" id="KW-0677">Repeat</keyword>
<evidence type="ECO:0000313" key="4">
    <source>
        <dbReference type="Ensembl" id="ENSSHAP00000013745.2"/>
    </source>
</evidence>
<dbReference type="InterPro" id="IPR036322">
    <property type="entry name" value="WD40_repeat_dom_sf"/>
</dbReference>
<reference evidence="4 5" key="1">
    <citation type="journal article" date="2011" name="Proc. Natl. Acad. Sci. U.S.A.">
        <title>Genetic diversity and population structure of the endangered marsupial Sarcophilus harrisii (Tasmanian devil).</title>
        <authorList>
            <person name="Miller W."/>
            <person name="Hayes V.M."/>
            <person name="Ratan A."/>
            <person name="Petersen D.C."/>
            <person name="Wittekindt N.E."/>
            <person name="Miller J."/>
            <person name="Walenz B."/>
            <person name="Knight J."/>
            <person name="Qi J."/>
            <person name="Zhao F."/>
            <person name="Wang Q."/>
            <person name="Bedoya-Reina O.C."/>
            <person name="Katiyar N."/>
            <person name="Tomsho L.P."/>
            <person name="Kasson L.M."/>
            <person name="Hardie R.A."/>
            <person name="Woodbridge P."/>
            <person name="Tindall E.A."/>
            <person name="Bertelsen M.F."/>
            <person name="Dixon D."/>
            <person name="Pyecroft S."/>
            <person name="Helgen K.M."/>
            <person name="Lesk A.M."/>
            <person name="Pringle T.H."/>
            <person name="Patterson N."/>
            <person name="Zhang Y."/>
            <person name="Kreiss A."/>
            <person name="Woods G.M."/>
            <person name="Jones M.E."/>
            <person name="Schuster S.C."/>
        </authorList>
    </citation>
    <scope>NUCLEOTIDE SEQUENCE [LARGE SCALE GENOMIC DNA]</scope>
</reference>
<organism evidence="4 5">
    <name type="scientific">Sarcophilus harrisii</name>
    <name type="common">Tasmanian devil</name>
    <name type="synonym">Sarcophilus laniarius</name>
    <dbReference type="NCBI Taxonomy" id="9305"/>
    <lineage>
        <taxon>Eukaryota</taxon>
        <taxon>Metazoa</taxon>
        <taxon>Chordata</taxon>
        <taxon>Craniata</taxon>
        <taxon>Vertebrata</taxon>
        <taxon>Euteleostomi</taxon>
        <taxon>Mammalia</taxon>
        <taxon>Metatheria</taxon>
        <taxon>Dasyuromorphia</taxon>
        <taxon>Dasyuridae</taxon>
        <taxon>Sarcophilus</taxon>
    </lineage>
</organism>
<dbReference type="PANTHER" id="PTHR19919">
    <property type="entry name" value="WD REPEAT CONTAINING PROTEIN"/>
    <property type="match status" value="1"/>
</dbReference>
<protein>
    <submittedName>
        <fullName evidence="4">Uncharacterized protein</fullName>
    </submittedName>
</protein>
<keyword evidence="5" id="KW-1185">Reference proteome</keyword>
<dbReference type="InterPro" id="IPR019775">
    <property type="entry name" value="WD40_repeat_CS"/>
</dbReference>
<reference evidence="4" key="2">
    <citation type="submission" date="2025-08" db="UniProtKB">
        <authorList>
            <consortium name="Ensembl"/>
        </authorList>
    </citation>
    <scope>IDENTIFICATION</scope>
</reference>
<evidence type="ECO:0000256" key="2">
    <source>
        <dbReference type="ARBA" id="ARBA00022737"/>
    </source>
</evidence>
<sequence length="343" mass="38704">CSLHTKYWTYKYEAPWTVYAMNWSVRADQPFRLAIGSFVEELGNSVQLVSLVSDCCDNSGDFVCRYTLQHPYPVTKIMWMPDPQGVHPNLLATSGDYLRIWRLGAVSLDLDPRLECVLNQNKNNRFCSPLTSFDWSSMDPHVLATSSSDTTCTVWGLETRQILGRVSGHSEAHFTNHNKEVYDIAFGGSRDVFASAGADGAIRQFDLRQLDRSTILYQEPQRFPLLRLAWNKLNLNYMATLAMESTEVTILDLRKPGTPMIRLNRHGACVNGLTWAPHSPGHLCTAGDDCQAFIWDIQQAPSAAEEPILTYTAGGEINNVQWARSQNDWIAICYKNILELLHV</sequence>
<dbReference type="Proteomes" id="UP000007648">
    <property type="component" value="Unassembled WGS sequence"/>
</dbReference>
<name>G3WE90_SARHA</name>
<dbReference type="PROSITE" id="PS00678">
    <property type="entry name" value="WD_REPEATS_1"/>
    <property type="match status" value="1"/>
</dbReference>
<dbReference type="Pfam" id="PF00400">
    <property type="entry name" value="WD40"/>
    <property type="match status" value="2"/>
</dbReference>
<dbReference type="SUPFAM" id="SSF50978">
    <property type="entry name" value="WD40 repeat-like"/>
    <property type="match status" value="1"/>
</dbReference>
<dbReference type="PROSITE" id="PS50082">
    <property type="entry name" value="WD_REPEATS_2"/>
    <property type="match status" value="2"/>
</dbReference>
<accession>G3WE90</accession>
<reference evidence="4" key="3">
    <citation type="submission" date="2025-09" db="UniProtKB">
        <authorList>
            <consortium name="Ensembl"/>
        </authorList>
    </citation>
    <scope>IDENTIFICATION</scope>
</reference>
<feature type="repeat" description="WD" evidence="3">
    <location>
        <begin position="174"/>
        <end position="215"/>
    </location>
</feature>
<keyword evidence="1 3" id="KW-0853">WD repeat</keyword>
<dbReference type="InterPro" id="IPR015943">
    <property type="entry name" value="WD40/YVTN_repeat-like_dom_sf"/>
</dbReference>
<dbReference type="HOGENOM" id="CLU_013694_0_0_1"/>
<evidence type="ECO:0000313" key="5">
    <source>
        <dbReference type="Proteomes" id="UP000007648"/>
    </source>
</evidence>
<dbReference type="Ensembl" id="ENSSHAT00000013859.2">
    <property type="protein sequence ID" value="ENSSHAP00000013745.2"/>
    <property type="gene ID" value="ENSSHAG00000011754.2"/>
</dbReference>
<dbReference type="InterPro" id="IPR045159">
    <property type="entry name" value="DCAF7-like"/>
</dbReference>